<keyword evidence="13" id="KW-1185">Reference proteome</keyword>
<evidence type="ECO:0000256" key="8">
    <source>
        <dbReference type="PROSITE-ProRule" id="PRU00339"/>
    </source>
</evidence>
<keyword evidence="5 9" id="KW-0378">Hydrolase</keyword>
<dbReference type="AlphaFoldDB" id="A0A409WFH9"/>
<evidence type="ECO:0000256" key="6">
    <source>
        <dbReference type="ARBA" id="ARBA00023211"/>
    </source>
</evidence>
<evidence type="ECO:0000256" key="9">
    <source>
        <dbReference type="RuleBase" id="RU004273"/>
    </source>
</evidence>
<dbReference type="EMBL" id="NHYD01003441">
    <property type="protein sequence ID" value="PPQ77210.1"/>
    <property type="molecule type" value="Genomic_DNA"/>
</dbReference>
<dbReference type="PANTHER" id="PTHR45668:SF5">
    <property type="entry name" value="SERINE_THREONINE-PROTEIN PHOSPHATASE 5"/>
    <property type="match status" value="1"/>
</dbReference>
<dbReference type="InterPro" id="IPR013235">
    <property type="entry name" value="PPP_dom"/>
</dbReference>
<dbReference type="PROSITE" id="PS00125">
    <property type="entry name" value="SER_THR_PHOSPHATASE"/>
    <property type="match status" value="1"/>
</dbReference>
<comment type="cofactor">
    <cofactor evidence="1">
        <name>Mn(2+)</name>
        <dbReference type="ChEBI" id="CHEBI:29035"/>
    </cofactor>
</comment>
<evidence type="ECO:0000313" key="12">
    <source>
        <dbReference type="EMBL" id="PPQ77210.1"/>
    </source>
</evidence>
<organism evidence="12 13">
    <name type="scientific">Psilocybe cyanescens</name>
    <dbReference type="NCBI Taxonomy" id="93625"/>
    <lineage>
        <taxon>Eukaryota</taxon>
        <taxon>Fungi</taxon>
        <taxon>Dikarya</taxon>
        <taxon>Basidiomycota</taxon>
        <taxon>Agaricomycotina</taxon>
        <taxon>Agaricomycetes</taxon>
        <taxon>Agaricomycetidae</taxon>
        <taxon>Agaricales</taxon>
        <taxon>Agaricineae</taxon>
        <taxon>Strophariaceae</taxon>
        <taxon>Psilocybe</taxon>
    </lineage>
</organism>
<dbReference type="GO" id="GO:0046872">
    <property type="term" value="F:metal ion binding"/>
    <property type="evidence" value="ECO:0007669"/>
    <property type="project" value="UniProtKB-KW"/>
</dbReference>
<keyword evidence="3" id="KW-0479">Metal-binding</keyword>
<dbReference type="Pfam" id="PF00149">
    <property type="entry name" value="Metallophos"/>
    <property type="match status" value="1"/>
</dbReference>
<dbReference type="InterPro" id="IPR004843">
    <property type="entry name" value="Calcineurin-like_PHP"/>
</dbReference>
<dbReference type="PIRSF" id="PIRSF033096">
    <property type="entry name" value="PPPtase_5"/>
    <property type="match status" value="1"/>
</dbReference>
<feature type="repeat" description="TPR" evidence="8">
    <location>
        <begin position="116"/>
        <end position="149"/>
    </location>
</feature>
<evidence type="ECO:0000256" key="7">
    <source>
        <dbReference type="PIRSR" id="PIRSR033096-1"/>
    </source>
</evidence>
<dbReference type="Gene3D" id="1.25.40.10">
    <property type="entry name" value="Tetratricopeptide repeat domain"/>
    <property type="match status" value="1"/>
</dbReference>
<evidence type="ECO:0000256" key="1">
    <source>
        <dbReference type="ARBA" id="ARBA00001936"/>
    </source>
</evidence>
<dbReference type="PROSITE" id="PS50005">
    <property type="entry name" value="TPR"/>
    <property type="match status" value="1"/>
</dbReference>
<evidence type="ECO:0000256" key="2">
    <source>
        <dbReference type="ARBA" id="ARBA00008786"/>
    </source>
</evidence>
<comment type="catalytic activity">
    <reaction evidence="9">
        <text>O-phospho-L-threonyl-[protein] + H2O = L-threonyl-[protein] + phosphate</text>
        <dbReference type="Rhea" id="RHEA:47004"/>
        <dbReference type="Rhea" id="RHEA-COMP:11060"/>
        <dbReference type="Rhea" id="RHEA-COMP:11605"/>
        <dbReference type="ChEBI" id="CHEBI:15377"/>
        <dbReference type="ChEBI" id="CHEBI:30013"/>
        <dbReference type="ChEBI" id="CHEBI:43474"/>
        <dbReference type="ChEBI" id="CHEBI:61977"/>
        <dbReference type="EC" id="3.1.3.16"/>
    </reaction>
</comment>
<dbReference type="FunCoup" id="A0A409WFH9">
    <property type="interactions" value="869"/>
</dbReference>
<dbReference type="SUPFAM" id="SSF48452">
    <property type="entry name" value="TPR-like"/>
    <property type="match status" value="1"/>
</dbReference>
<dbReference type="SUPFAM" id="SSF56300">
    <property type="entry name" value="Metallo-dependent phosphatases"/>
    <property type="match status" value="1"/>
</dbReference>
<dbReference type="Pfam" id="PF08321">
    <property type="entry name" value="PPP5"/>
    <property type="match status" value="1"/>
</dbReference>
<dbReference type="InterPro" id="IPR029052">
    <property type="entry name" value="Metallo-depent_PP-like"/>
</dbReference>
<keyword evidence="8" id="KW-0802">TPR repeat</keyword>
<feature type="domain" description="Serine/threonine specific protein phosphatases" evidence="11">
    <location>
        <begin position="344"/>
        <end position="349"/>
    </location>
</feature>
<reference evidence="12 13" key="1">
    <citation type="journal article" date="2018" name="Evol. Lett.">
        <title>Horizontal gene cluster transfer increased hallucinogenic mushroom diversity.</title>
        <authorList>
            <person name="Reynolds H.T."/>
            <person name="Vijayakumar V."/>
            <person name="Gluck-Thaler E."/>
            <person name="Korotkin H.B."/>
            <person name="Matheny P.B."/>
            <person name="Slot J.C."/>
        </authorList>
    </citation>
    <scope>NUCLEOTIDE SEQUENCE [LARGE SCALE GENOMIC DNA]</scope>
    <source>
        <strain evidence="12 13">2631</strain>
    </source>
</reference>
<dbReference type="PANTHER" id="PTHR45668">
    <property type="entry name" value="SERINE/THREONINE-PROTEIN PHOSPHATASE 5-RELATED"/>
    <property type="match status" value="1"/>
</dbReference>
<evidence type="ECO:0000256" key="4">
    <source>
        <dbReference type="ARBA" id="ARBA00022737"/>
    </source>
</evidence>
<feature type="compositionally biased region" description="Low complexity" evidence="10">
    <location>
        <begin position="1"/>
        <end position="17"/>
    </location>
</feature>
<dbReference type="PRINTS" id="PR00114">
    <property type="entry name" value="STPHPHTASE"/>
</dbReference>
<comment type="similarity">
    <text evidence="2">Belongs to the PPP phosphatase family. PP-5 (PP-T) subfamily.</text>
</comment>
<keyword evidence="4" id="KW-0677">Repeat</keyword>
<proteinExistence type="inferred from homology"/>
<name>A0A409WFH9_PSICY</name>
<dbReference type="GO" id="GO:0004722">
    <property type="term" value="F:protein serine/threonine phosphatase activity"/>
    <property type="evidence" value="ECO:0007669"/>
    <property type="project" value="UniProtKB-EC"/>
</dbReference>
<accession>A0A409WFH9</accession>
<gene>
    <name evidence="12" type="ORF">CVT25_011056</name>
</gene>
<evidence type="ECO:0000259" key="11">
    <source>
        <dbReference type="PROSITE" id="PS00125"/>
    </source>
</evidence>
<dbReference type="InterPro" id="IPR019734">
    <property type="entry name" value="TPR_rpt"/>
</dbReference>
<dbReference type="InterPro" id="IPR006186">
    <property type="entry name" value="Ser/Thr-sp_prot-phosphatase"/>
</dbReference>
<sequence length="521" mass="58445">MSDQSTSSPSLSASSPPSSVPPSPELGKLNISNEVSEEDKQEAARLKAAANKAFTSHDFNDAAKLYSEAIEKNPNEPTLWCNRAYARMKLEEYGYALTDASRVGFLCYKWDIAHSSIKFFSRATCYMQVMKPQSAVSDFKKVLALEPHNETVRGQMVSTQKLIRKIEFEKAIEVEGEKDPVIRCREIIQEGGCDVDTNYTGPQLPSEDQKFYMTQEFLQEMIEWFKQGKTLPKRYAWEIVMGAHEQFIKEDSLVNVDIPEGVTCDVIGDVHGQFYDVLHLFSLTGPPSEKHYLLMNGDLVDRGSWSIEVILLAFSYKCGWLYRHIQVSRTDNHSGLYPKYMYINRGNHEAKDMNLPLSTLVSATKPPPSRDNAILSPQGLKRFFVVHGGLFSKDGVTLEDIRKIDRLLWTDPQEAPGRGPSKRGVGIAFGPDVTKRWCTLNGVAGVIRSHEVRQNGYEIEHDGLCTTVFSAPNYVDQSGNKGAFIRIDSAGNREYTQFEASPHPPMKPMAYVQGGLGSLMM</sequence>
<feature type="region of interest" description="Disordered" evidence="10">
    <location>
        <begin position="1"/>
        <end position="43"/>
    </location>
</feature>
<protein>
    <recommendedName>
        <fullName evidence="9">Serine/threonine-protein phosphatase</fullName>
        <ecNumber evidence="9">3.1.3.16</ecNumber>
    </recommendedName>
</protein>
<dbReference type="OrthoDB" id="445564at2759"/>
<dbReference type="Gene3D" id="3.60.21.10">
    <property type="match status" value="2"/>
</dbReference>
<evidence type="ECO:0000313" key="13">
    <source>
        <dbReference type="Proteomes" id="UP000283269"/>
    </source>
</evidence>
<evidence type="ECO:0000256" key="5">
    <source>
        <dbReference type="ARBA" id="ARBA00022801"/>
    </source>
</evidence>
<evidence type="ECO:0000256" key="3">
    <source>
        <dbReference type="ARBA" id="ARBA00022723"/>
    </source>
</evidence>
<dbReference type="Proteomes" id="UP000283269">
    <property type="component" value="Unassembled WGS sequence"/>
</dbReference>
<comment type="caution">
    <text evidence="12">The sequence shown here is derived from an EMBL/GenBank/DDBJ whole genome shotgun (WGS) entry which is preliminary data.</text>
</comment>
<evidence type="ECO:0000256" key="10">
    <source>
        <dbReference type="SAM" id="MobiDB-lite"/>
    </source>
</evidence>
<dbReference type="SMART" id="SM00028">
    <property type="entry name" value="TPR"/>
    <property type="match status" value="3"/>
</dbReference>
<dbReference type="InterPro" id="IPR051134">
    <property type="entry name" value="PPP_phosphatase"/>
</dbReference>
<dbReference type="SMART" id="SM00156">
    <property type="entry name" value="PP2Ac"/>
    <property type="match status" value="1"/>
</dbReference>
<dbReference type="STRING" id="93625.A0A409WFH9"/>
<keyword evidence="6" id="KW-0464">Manganese</keyword>
<feature type="active site" description="Proton donor/acceptor" evidence="7">
    <location>
        <position position="348"/>
    </location>
</feature>
<dbReference type="InParanoid" id="A0A409WFH9"/>
<dbReference type="InterPro" id="IPR011990">
    <property type="entry name" value="TPR-like_helical_dom_sf"/>
</dbReference>
<dbReference type="EC" id="3.1.3.16" evidence="9"/>